<comment type="caution">
    <text evidence="1">The sequence shown here is derived from an EMBL/GenBank/DDBJ whole genome shotgun (WGS) entry which is preliminary data.</text>
</comment>
<dbReference type="NCBIfam" id="TIGR02049">
    <property type="entry name" value="gshA_ferroox"/>
    <property type="match status" value="1"/>
</dbReference>
<protein>
    <submittedName>
        <fullName evidence="1">Glutamate--cysteine ligase</fullName>
        <ecNumber evidence="1">6.3.2.2</ecNumber>
    </submittedName>
</protein>
<gene>
    <name evidence="1" type="primary">gshA</name>
    <name evidence="1" type="ORF">C4532_10685</name>
</gene>
<evidence type="ECO:0000313" key="2">
    <source>
        <dbReference type="Proteomes" id="UP000285961"/>
    </source>
</evidence>
<dbReference type="InterPro" id="IPR042520">
    <property type="entry name" value="GshA_N"/>
</dbReference>
<dbReference type="GO" id="GO:0004357">
    <property type="term" value="F:glutamate-cysteine ligase activity"/>
    <property type="evidence" value="ECO:0007669"/>
    <property type="project" value="UniProtKB-EC"/>
</dbReference>
<dbReference type="InterPro" id="IPR011718">
    <property type="entry name" value="GshA"/>
</dbReference>
<dbReference type="AlphaFoldDB" id="A0A419EXM1"/>
<name>A0A419EXM1_9BACT</name>
<dbReference type="Proteomes" id="UP000285961">
    <property type="component" value="Unassembled WGS sequence"/>
</dbReference>
<dbReference type="EMBL" id="QZKI01000080">
    <property type="protein sequence ID" value="RJP69604.1"/>
    <property type="molecule type" value="Genomic_DNA"/>
</dbReference>
<proteinExistence type="predicted"/>
<dbReference type="EC" id="6.3.2.2" evidence="1"/>
<accession>A0A419EXM1</accession>
<reference evidence="1 2" key="1">
    <citation type="journal article" date="2017" name="ISME J.">
        <title>Energy and carbon metabolisms in a deep terrestrial subsurface fluid microbial community.</title>
        <authorList>
            <person name="Momper L."/>
            <person name="Jungbluth S.P."/>
            <person name="Lee M.D."/>
            <person name="Amend J.P."/>
        </authorList>
    </citation>
    <scope>NUCLEOTIDE SEQUENCE [LARGE SCALE GENOMIC DNA]</scope>
    <source>
        <strain evidence="1">SURF_17</strain>
    </source>
</reference>
<organism evidence="1 2">
    <name type="scientific">Candidatus Abyssobacteria bacterium SURF_17</name>
    <dbReference type="NCBI Taxonomy" id="2093361"/>
    <lineage>
        <taxon>Bacteria</taxon>
        <taxon>Pseudomonadati</taxon>
        <taxon>Candidatus Hydrogenedentota</taxon>
        <taxon>Candidatus Abyssobacteria</taxon>
    </lineage>
</organism>
<keyword evidence="1" id="KW-0436">Ligase</keyword>
<sequence length="430" mass="48280">MPDTYEETIVDVEELEKKLAEGYSSVEAWIRKHAERVCFPIYSSVDLRDAGFKISAIDANIFPAGFNNLCDSFLDKGAKLLRECVLATYGNVERILIYPESHTRNKYYLQNLCMLQSMVERAGFAVLIGTMDPKFRDDITELDASSGKKVRIHKLAAENRRLHSEDFDPDLILINNDFSDGRPSGLVGLEQPVTPPPEMGWYLRSKWEHFQIYDSLIREFAEILEVDPWLLSPLTDFASDVDFKDGRGIERVASSVDVLLERVAAKYREYGIDRKPLAFIKDDAGTYGMGIVVVDSGEEALNLNRSQRNKMSRGKSGSGIRAVVVQECIPTADYFNGHPGEPVVYMIADQVLGGFFRYSENKSETESLNAPGTQFAKLCLAEGDDIDEVLACYHGHCSFALYYTIARISCLAMGQEMKRRELCPPAIVGK</sequence>
<dbReference type="Gene3D" id="3.40.50.11280">
    <property type="entry name" value="Glutamate-cysteine ligase, N-terminal domain"/>
    <property type="match status" value="1"/>
</dbReference>
<dbReference type="Pfam" id="PF08886">
    <property type="entry name" value="GshA"/>
    <property type="match status" value="1"/>
</dbReference>
<evidence type="ECO:0000313" key="1">
    <source>
        <dbReference type="EMBL" id="RJP69604.1"/>
    </source>
</evidence>